<evidence type="ECO:0000256" key="1">
    <source>
        <dbReference type="ARBA" id="ARBA00023284"/>
    </source>
</evidence>
<evidence type="ECO:0000313" key="3">
    <source>
        <dbReference type="EMBL" id="SDD13367.1"/>
    </source>
</evidence>
<gene>
    <name evidence="3" type="ORF">SAMN04488509_101378</name>
</gene>
<organism evidence="3 4">
    <name type="scientific">Aquimonas voraii</name>
    <dbReference type="NCBI Taxonomy" id="265719"/>
    <lineage>
        <taxon>Bacteria</taxon>
        <taxon>Pseudomonadati</taxon>
        <taxon>Pseudomonadota</taxon>
        <taxon>Gammaproteobacteria</taxon>
        <taxon>Lysobacterales</taxon>
        <taxon>Lysobacteraceae</taxon>
        <taxon>Aquimonas</taxon>
    </lineage>
</organism>
<dbReference type="PROSITE" id="PS00194">
    <property type="entry name" value="THIOREDOXIN_1"/>
    <property type="match status" value="1"/>
</dbReference>
<dbReference type="CDD" id="cd02976">
    <property type="entry name" value="NrdH"/>
    <property type="match status" value="1"/>
</dbReference>
<reference evidence="3 4" key="1">
    <citation type="submission" date="2016-10" db="EMBL/GenBank/DDBJ databases">
        <authorList>
            <person name="de Groot N.N."/>
        </authorList>
    </citation>
    <scope>NUCLEOTIDE SEQUENCE [LARGE SCALE GENOMIC DNA]</scope>
    <source>
        <strain evidence="3 4">DSM 16957</strain>
    </source>
</reference>
<dbReference type="RefSeq" id="WP_091238112.1">
    <property type="nucleotide sequence ID" value="NZ_FNAG01000001.1"/>
</dbReference>
<dbReference type="OrthoDB" id="8991911at2"/>
<dbReference type="Pfam" id="PF00462">
    <property type="entry name" value="Glutaredoxin"/>
    <property type="match status" value="1"/>
</dbReference>
<dbReference type="SUPFAM" id="SSF52833">
    <property type="entry name" value="Thioredoxin-like"/>
    <property type="match status" value="1"/>
</dbReference>
<keyword evidence="1" id="KW-0676">Redox-active center</keyword>
<dbReference type="InterPro" id="IPR002109">
    <property type="entry name" value="Glutaredoxin"/>
</dbReference>
<keyword evidence="4" id="KW-1185">Reference proteome</keyword>
<accession>A0A1G6SB64</accession>
<dbReference type="Proteomes" id="UP000199603">
    <property type="component" value="Unassembled WGS sequence"/>
</dbReference>
<dbReference type="AlphaFoldDB" id="A0A1G6SB64"/>
<dbReference type="Gene3D" id="3.40.30.10">
    <property type="entry name" value="Glutaredoxin"/>
    <property type="match status" value="1"/>
</dbReference>
<proteinExistence type="predicted"/>
<feature type="domain" description="Glutaredoxin" evidence="2">
    <location>
        <begin position="41"/>
        <end position="98"/>
    </location>
</feature>
<sequence length="118" mass="12841">MSGRVWLVLLALLVAFGVWRSEWSTQAALDSLPGAGDPSRVVMVSAEWCGYCQKQLAEFRSAGVRFTELDFDTAAGREAVEALGGRGVPMTVIGDEIIHGYNRPALQQHLAAVGYEMR</sequence>
<evidence type="ECO:0000259" key="2">
    <source>
        <dbReference type="Pfam" id="PF00462"/>
    </source>
</evidence>
<name>A0A1G6SB64_9GAMM</name>
<dbReference type="InterPro" id="IPR036249">
    <property type="entry name" value="Thioredoxin-like_sf"/>
</dbReference>
<dbReference type="PROSITE" id="PS51354">
    <property type="entry name" value="GLUTAREDOXIN_2"/>
    <property type="match status" value="1"/>
</dbReference>
<protein>
    <submittedName>
        <fullName evidence="3">Glutaredoxin</fullName>
    </submittedName>
</protein>
<dbReference type="InterPro" id="IPR017937">
    <property type="entry name" value="Thioredoxin_CS"/>
</dbReference>
<dbReference type="EMBL" id="FNAG01000001">
    <property type="protein sequence ID" value="SDD13367.1"/>
    <property type="molecule type" value="Genomic_DNA"/>
</dbReference>
<dbReference type="STRING" id="265719.SAMN04488509_101378"/>
<evidence type="ECO:0000313" key="4">
    <source>
        <dbReference type="Proteomes" id="UP000199603"/>
    </source>
</evidence>